<proteinExistence type="predicted"/>
<reference evidence="1 2" key="1">
    <citation type="submission" date="2024-06" db="EMBL/GenBank/DDBJ databases">
        <title>The Natural Products Discovery Center: Release of the First 8490 Sequenced Strains for Exploring Actinobacteria Biosynthetic Diversity.</title>
        <authorList>
            <person name="Kalkreuter E."/>
            <person name="Kautsar S.A."/>
            <person name="Yang D."/>
            <person name="Bader C.D."/>
            <person name="Teijaro C.N."/>
            <person name="Fluegel L."/>
            <person name="Davis C.M."/>
            <person name="Simpson J.R."/>
            <person name="Lauterbach L."/>
            <person name="Steele A.D."/>
            <person name="Gui C."/>
            <person name="Meng S."/>
            <person name="Li G."/>
            <person name="Viehrig K."/>
            <person name="Ye F."/>
            <person name="Su P."/>
            <person name="Kiefer A.F."/>
            <person name="Nichols A."/>
            <person name="Cepeda A.J."/>
            <person name="Yan W."/>
            <person name="Fan B."/>
            <person name="Jiang Y."/>
            <person name="Adhikari A."/>
            <person name="Zheng C.-J."/>
            <person name="Schuster L."/>
            <person name="Cowan T.M."/>
            <person name="Smanski M.J."/>
            <person name="Chevrette M.G."/>
            <person name="De Carvalho L.P.S."/>
            <person name="Shen B."/>
        </authorList>
    </citation>
    <scope>NUCLEOTIDE SEQUENCE [LARGE SCALE GENOMIC DNA]</scope>
    <source>
        <strain evidence="1 2">NPDC048946</strain>
    </source>
</reference>
<keyword evidence="2" id="KW-1185">Reference proteome</keyword>
<name>A0ABV3DLK7_9ACTN</name>
<organism evidence="1 2">
    <name type="scientific">Streptodolium elevatio</name>
    <dbReference type="NCBI Taxonomy" id="3157996"/>
    <lineage>
        <taxon>Bacteria</taxon>
        <taxon>Bacillati</taxon>
        <taxon>Actinomycetota</taxon>
        <taxon>Actinomycetes</taxon>
        <taxon>Kitasatosporales</taxon>
        <taxon>Streptomycetaceae</taxon>
        <taxon>Streptodolium</taxon>
    </lineage>
</organism>
<dbReference type="RefSeq" id="WP_358357378.1">
    <property type="nucleotide sequence ID" value="NZ_JBEZFP010000068.1"/>
</dbReference>
<evidence type="ECO:0000313" key="1">
    <source>
        <dbReference type="EMBL" id="MEU8136636.1"/>
    </source>
</evidence>
<accession>A0ABV3DLK7</accession>
<dbReference type="EMBL" id="JBEZFP010000068">
    <property type="protein sequence ID" value="MEU8136636.1"/>
    <property type="molecule type" value="Genomic_DNA"/>
</dbReference>
<dbReference type="Proteomes" id="UP001551482">
    <property type="component" value="Unassembled WGS sequence"/>
</dbReference>
<gene>
    <name evidence="1" type="ORF">AB0C36_24390</name>
</gene>
<evidence type="ECO:0000313" key="2">
    <source>
        <dbReference type="Proteomes" id="UP001551482"/>
    </source>
</evidence>
<sequence>MSTTVHVNALRWFAEQDGGAEFVRSHGDPLDDDAMARAQASAYPDAIQVVTTLREAGVGAECWFTLSAPDTARGLLDPGSDTVSLGGLALSVGGDREHISAHVAVTGLTCTDPDDEAIARAATALARAFGPQVVWDDGLADVMLVDSDMPIENVRARWRTH</sequence>
<comment type="caution">
    <text evidence="1">The sequence shown here is derived from an EMBL/GenBank/DDBJ whole genome shotgun (WGS) entry which is preliminary data.</text>
</comment>
<protein>
    <submittedName>
        <fullName evidence="1">Uncharacterized protein</fullName>
    </submittedName>
</protein>